<reference evidence="5" key="1">
    <citation type="submission" date="2016-10" db="EMBL/GenBank/DDBJ databases">
        <authorList>
            <person name="Varghese N."/>
            <person name="Submissions S."/>
        </authorList>
    </citation>
    <scope>NUCLEOTIDE SEQUENCE [LARGE SCALE GENOMIC DNA]</scope>
    <source>
        <strain evidence="5">DSM 44232</strain>
    </source>
</reference>
<comment type="similarity">
    <text evidence="1">Belongs to the UPF0337 (CsbD) family.</text>
</comment>
<evidence type="ECO:0000256" key="2">
    <source>
        <dbReference type="SAM" id="MobiDB-lite"/>
    </source>
</evidence>
<dbReference type="Gene3D" id="1.10.1470.10">
    <property type="entry name" value="YjbJ"/>
    <property type="match status" value="1"/>
</dbReference>
<dbReference type="STRING" id="84724.SAMN04488564_107302"/>
<dbReference type="InterPro" id="IPR036629">
    <property type="entry name" value="YjbJ_sf"/>
</dbReference>
<keyword evidence="5" id="KW-1185">Reference proteome</keyword>
<dbReference type="Proteomes" id="UP000198583">
    <property type="component" value="Unassembled WGS sequence"/>
</dbReference>
<feature type="domain" description="CsbD-like" evidence="3">
    <location>
        <begin position="5"/>
        <end position="55"/>
    </location>
</feature>
<dbReference type="Pfam" id="PF05532">
    <property type="entry name" value="CsbD"/>
    <property type="match status" value="1"/>
</dbReference>
<dbReference type="AlphaFoldDB" id="A0A1I6F2B0"/>
<dbReference type="RefSeq" id="WP_093600175.1">
    <property type="nucleotide sequence ID" value="NZ_FOYL01000007.1"/>
</dbReference>
<evidence type="ECO:0000313" key="4">
    <source>
        <dbReference type="EMBL" id="SFR24098.1"/>
    </source>
</evidence>
<dbReference type="InterPro" id="IPR008462">
    <property type="entry name" value="CsbD"/>
</dbReference>
<dbReference type="OrthoDB" id="2143260at2"/>
<dbReference type="SUPFAM" id="SSF69047">
    <property type="entry name" value="Hypothetical protein YjbJ"/>
    <property type="match status" value="1"/>
</dbReference>
<accession>A0A1I6F2B0</accession>
<organism evidence="4 5">
    <name type="scientific">Lentzea waywayandensis</name>
    <dbReference type="NCBI Taxonomy" id="84724"/>
    <lineage>
        <taxon>Bacteria</taxon>
        <taxon>Bacillati</taxon>
        <taxon>Actinomycetota</taxon>
        <taxon>Actinomycetes</taxon>
        <taxon>Pseudonocardiales</taxon>
        <taxon>Pseudonocardiaceae</taxon>
        <taxon>Lentzea</taxon>
    </lineage>
</organism>
<evidence type="ECO:0000313" key="5">
    <source>
        <dbReference type="Proteomes" id="UP000198583"/>
    </source>
</evidence>
<proteinExistence type="inferred from homology"/>
<dbReference type="EMBL" id="FOYL01000007">
    <property type="protein sequence ID" value="SFR24098.1"/>
    <property type="molecule type" value="Genomic_DNA"/>
</dbReference>
<evidence type="ECO:0000256" key="1">
    <source>
        <dbReference type="ARBA" id="ARBA00009129"/>
    </source>
</evidence>
<protein>
    <submittedName>
        <fullName evidence="4">Uncharacterized conserved protein YjbJ, UPF0337 family</fullName>
    </submittedName>
</protein>
<sequence length="68" mass="6992">MSLSDKIGNKAEELGGKAKETAGEVTGDEQLANEGRADQAKAAVKEGVEKVKDAVGGVVDSVAKHLKK</sequence>
<feature type="region of interest" description="Disordered" evidence="2">
    <location>
        <begin position="1"/>
        <end position="38"/>
    </location>
</feature>
<evidence type="ECO:0000259" key="3">
    <source>
        <dbReference type="Pfam" id="PF05532"/>
    </source>
</evidence>
<gene>
    <name evidence="4" type="ORF">SAMN04488564_107302</name>
</gene>
<name>A0A1I6F2B0_9PSEU</name>
<feature type="compositionally biased region" description="Basic and acidic residues" evidence="2">
    <location>
        <begin position="7"/>
        <end position="22"/>
    </location>
</feature>